<sequence length="2498" mass="283368">MCWNCRGLFSSISCLSDLLAEYKVNICAISEHWLRTYQLHVLNTIDNKFVSIAKGVDMHNPESMSCNSRCGVAFLVSKDIVSFVTEIDIDSDRIIGIQVNLPNVQTFIILSIYLPATTQPHQLYQYNVELLHEICSVYKDMGSIILMGDFNTKIQGPRYKFNPDERSRLMYSLIQEYELFSVNTQMFCHGPVTTFQSYDNGPSTCIDHILMPLSEIGKVSNAKVIDSQPFSVSDHRPILCSITIENSVLTHTEGEQSTRSVSWDRARKFGYINDYSFALSQHLWTSEFPRHEINKLIIEDYYDKIVSAIKQAEQETLPYSIFKPYQKPYWNKSLTHLRDMMRLKRIEWLNNSGQKAFRDAQRSAIDEYESAIAQKIENDIDVDQKSVWIILNKRKQKPHTCTALKKDGTLFTDSNDLMNIWYDHFQNVFSQSVYSEPDRETYISDRVSTIRETNRTLNEKDDLQFSYSDVINICSHLKNNKACGHDRIAYEHIKYGGKLLLKHLHHLFNMIIQCGYIPGEWRKSIIFLLFKGGKKPRTDTNSYRGISLVPSIAKIFEKLLENELTKLRPDFPNHQQVAYQKQLSSMNASYNLQEVKFHHIEKGGPVKIVLLDSTKAFDTVPHDGLRIKLYEYGIPAKLWCLLDNMYSDLTSAVFSGGKLSNWFKLHRGVRQGSVLSAKLYLIFINDLIDKLESSQQGAFIHDLNASTPVQADDISIIATDRQSSQVMVKICEEYSIRWSFSFSAGKSQLLHFGKPTTGTDVLLYNEPISTVKMAKHCGINLYTCLKTMDRTIDVCRTLRATVISLIRLGVHPAILNPIVCSKFVKQVCYPKALYGCELWGKLTSTEWLMLERTQHYICKNIQGLPRRTRSDMCLPMIGWFSIESYVDEKKLYFLGRICNLPCESISFRILIRRVNDFKYNDGSYSNLGFTVDIINILRKYELSSYFNDFCETGLFPTPLIWKRIVKTAVAAFEIVNWTRPVDIVCNRKHKIDGVEFKVRIHQECLGNPADESQSLQFQLPDPVLIENVDKWKFVFLKESPENQQKMNEYLRPKHARINWSTMNMDEKLEVACTLESTDKDCRKLAKAWSAVIQKEMSTYLSCINVSKLNTIKEAMEDVMKEIEGMHTDSVIIRNDQENNTIVIVGQVVETEKVSVKISSVIKDIEKEIDEKKSQIEDIFRSKPYETSILHCIRFQEQYSKKKDGVEVIVDKENNFVKFTGKATAIALAKMKMFEKTREITERKVDEVSEGMIRFLEIPEVKSYLEKSFSQSGLTATWAVTDGKSLKIYSISDEELVKAFQLFRKLLSEVKIDVEDGQSNILKTQLWKDLIKSTQCLTSNKVVKIDETGSKITVYTTSAADIGMIRETLQDFLYKNAIKQQKINQSGAVLRLLKEHYIKEIASIERDLQNEHVTIQINDSELLLKGNNTGLSKANARINQLLTSIVEKKHVINKAGIVQHIQSFEGKAKITQVERTNAVVFTVNDSDDQSMDTKIVPLSLPSQRETATCTIPSGQTIVTAIGDITELEVDVIVNAANKTMEHVGGLAEVIVKKGGQIIQQECSEYIRRRLGDKELLPGEIFCSKAGNLKCQLVIHAVGPTYQDGFHNEDEYLSECIEQSLKETAERRLKSIAIPAIGTGNFGYPLHDACKVIVDSIKRFFKSNKSTSIQKIVLCDLRESTLKSFVTVLQTKFERRNVKEIGQSTPHRLRQHRFEDASAMALSDDDFDDDSDDDDMSQPSSGPIAITVLRGQVALQEVDVIINSTSSNLQLTHGAVSQSLLNAGGNSLQSECTKHYPNGVAPGEIAVTGGGKLECRKVYHGALNGWTTPSASKELEMFMANCLETANKAGFTSIAFPALGTGNLGYPKTEVARMMFSNVEVFGRNNPTTSIKDVRFVIYEKDIEVLKAFENEKQNGNRRKDKIKKPKKNRRPKDKMVSMDFDHATLKVYQGDICALDVSAIVNCTNGKFVSKPGSVSSVIIRNGGDSLSRELKTQAKNMKKEKIAITTAGRNLASELIIHLDVEDSSSDLKSKIKLVIEKLEEFDQHSVAFPANELGEIQKVSAALVDVLQDFSGKTDIEVHIVLNDGNMVQTFVTCLESTMSGDQNPSMLSKFAGYFGLGGKSPVRPKRHIQISNSAYQEKTVDDDLIKDLSKPQIDELQQILVSSGVEISLKKNLGRIKITGLPENITQALQEIYTFLRRTEEMRYAEEHANLVSEMVEWSYLEVDIDGEKLIEYPRQINLLLEQAVRNNKATAEFHDDQGNKYIVDFNSYEEYLESNPSEAVKVIRRNKLSDASGLAFEMPSNWSPMDDKENIKLVPLQQTDQEYLEVQKDFLKTTGSALTILKISRIQNRALYQQYKAKKMSMESLNPQGHQNERTLWHGTAYDALDSINTYGFNRSYCGKNATVYGNGVYFARDAAYSARGTYSPNDHNNQRHMYMCKVLTGEFAQGKQGLIVPPPKGKSHILHDCVVDNPADPAIFVIFHDTQAYPEYLVLFQG</sequence>
<proteinExistence type="predicted"/>
<dbReference type="SMART" id="SM00506">
    <property type="entry name" value="A1pp"/>
    <property type="match status" value="2"/>
</dbReference>
<dbReference type="InterPro" id="IPR004170">
    <property type="entry name" value="WWE_dom"/>
</dbReference>
<feature type="compositionally biased region" description="Basic residues" evidence="7">
    <location>
        <begin position="1914"/>
        <end position="1931"/>
    </location>
</feature>
<dbReference type="PROSITE" id="PS51059">
    <property type="entry name" value="PARP_CATALYTIC"/>
    <property type="match status" value="1"/>
</dbReference>
<dbReference type="InterPro" id="IPR043472">
    <property type="entry name" value="Macro_dom-like"/>
</dbReference>
<dbReference type="Pfam" id="PF23254">
    <property type="entry name" value="KH_PARP14_8"/>
    <property type="match status" value="1"/>
</dbReference>
<evidence type="ECO:0000259" key="11">
    <source>
        <dbReference type="PROSITE" id="PS51154"/>
    </source>
</evidence>
<accession>A0A8S3S4U3</accession>
<evidence type="ECO:0000256" key="5">
    <source>
        <dbReference type="ARBA" id="ARBA00023242"/>
    </source>
</evidence>
<protein>
    <recommendedName>
        <fullName evidence="6">Poly [ADP-ribose] polymerase</fullName>
        <shortName evidence="6">PARP</shortName>
        <ecNumber evidence="6">2.4.2.-</ecNumber>
    </recommendedName>
</protein>
<dbReference type="Gene3D" id="3.30.720.50">
    <property type="match status" value="1"/>
</dbReference>
<dbReference type="PANTHER" id="PTHR14453:SF67">
    <property type="entry name" value="POLY [ADP-RIBOSE] POLYMERASE"/>
    <property type="match status" value="1"/>
</dbReference>
<dbReference type="InterPro" id="IPR057044">
    <property type="entry name" value="PARP14_KH_1"/>
</dbReference>
<dbReference type="InterPro" id="IPR052056">
    <property type="entry name" value="Mono-ARTD/PARP"/>
</dbReference>
<dbReference type="Gene3D" id="3.90.228.10">
    <property type="match status" value="1"/>
</dbReference>
<evidence type="ECO:0000256" key="6">
    <source>
        <dbReference type="RuleBase" id="RU362114"/>
    </source>
</evidence>
<dbReference type="GO" id="GO:0010629">
    <property type="term" value="P:negative regulation of gene expression"/>
    <property type="evidence" value="ECO:0007669"/>
    <property type="project" value="TreeGrafter"/>
</dbReference>
<dbReference type="PROSITE" id="PS50918">
    <property type="entry name" value="WWE"/>
    <property type="match status" value="1"/>
</dbReference>
<dbReference type="EC" id="2.4.2.-" evidence="6"/>
<organism evidence="12 13">
    <name type="scientific">Mytilus edulis</name>
    <name type="common">Blue mussel</name>
    <dbReference type="NCBI Taxonomy" id="6550"/>
    <lineage>
        <taxon>Eukaryota</taxon>
        <taxon>Metazoa</taxon>
        <taxon>Spiralia</taxon>
        <taxon>Lophotrochozoa</taxon>
        <taxon>Mollusca</taxon>
        <taxon>Bivalvia</taxon>
        <taxon>Autobranchia</taxon>
        <taxon>Pteriomorphia</taxon>
        <taxon>Mytilida</taxon>
        <taxon>Mytiloidea</taxon>
        <taxon>Mytilidae</taxon>
        <taxon>Mytilinae</taxon>
        <taxon>Mytilus</taxon>
    </lineage>
</organism>
<dbReference type="InterPro" id="IPR012317">
    <property type="entry name" value="Poly(ADP-ribose)pol_cat_dom"/>
</dbReference>
<evidence type="ECO:0000259" key="8">
    <source>
        <dbReference type="PROSITE" id="PS50878"/>
    </source>
</evidence>
<name>A0A8S3S4U3_MYTED</name>
<evidence type="ECO:0000313" key="12">
    <source>
        <dbReference type="EMBL" id="CAG2216882.1"/>
    </source>
</evidence>
<dbReference type="GO" id="GO:0005634">
    <property type="term" value="C:nucleus"/>
    <property type="evidence" value="ECO:0007669"/>
    <property type="project" value="UniProtKB-SubCell"/>
</dbReference>
<dbReference type="GO" id="GO:0003950">
    <property type="term" value="F:NAD+ poly-ADP-ribosyltransferase activity"/>
    <property type="evidence" value="ECO:0007669"/>
    <property type="project" value="UniProtKB-UniRule"/>
</dbReference>
<feature type="domain" description="Reverse transcriptase" evidence="8">
    <location>
        <begin position="510"/>
        <end position="781"/>
    </location>
</feature>
<feature type="region of interest" description="Disordered" evidence="7">
    <location>
        <begin position="1913"/>
        <end position="1933"/>
    </location>
</feature>
<feature type="domain" description="Macro" evidence="11">
    <location>
        <begin position="1503"/>
        <end position="1691"/>
    </location>
</feature>
<evidence type="ECO:0000259" key="9">
    <source>
        <dbReference type="PROSITE" id="PS50918"/>
    </source>
</evidence>
<evidence type="ECO:0000256" key="3">
    <source>
        <dbReference type="ARBA" id="ARBA00022679"/>
    </source>
</evidence>
<dbReference type="Proteomes" id="UP000683360">
    <property type="component" value="Unassembled WGS sequence"/>
</dbReference>
<evidence type="ECO:0000256" key="7">
    <source>
        <dbReference type="SAM" id="MobiDB-lite"/>
    </source>
</evidence>
<dbReference type="Pfam" id="PF23084">
    <property type="entry name" value="KH_PARP14_1"/>
    <property type="match status" value="1"/>
</dbReference>
<dbReference type="Pfam" id="PF03372">
    <property type="entry name" value="Exo_endo_phos"/>
    <property type="match status" value="1"/>
</dbReference>
<evidence type="ECO:0000256" key="1">
    <source>
        <dbReference type="ARBA" id="ARBA00004123"/>
    </source>
</evidence>
<dbReference type="Gene3D" id="3.60.10.10">
    <property type="entry name" value="Endonuclease/exonuclease/phosphatase"/>
    <property type="match status" value="1"/>
</dbReference>
<dbReference type="GO" id="GO:0003714">
    <property type="term" value="F:transcription corepressor activity"/>
    <property type="evidence" value="ECO:0007669"/>
    <property type="project" value="TreeGrafter"/>
</dbReference>
<dbReference type="InterPro" id="IPR037197">
    <property type="entry name" value="WWE_dom_sf"/>
</dbReference>
<dbReference type="CDD" id="cd02907">
    <property type="entry name" value="Macro_Af1521_BAL-like"/>
    <property type="match status" value="1"/>
</dbReference>
<reference evidence="12" key="1">
    <citation type="submission" date="2021-03" db="EMBL/GenBank/DDBJ databases">
        <authorList>
            <person name="Bekaert M."/>
        </authorList>
    </citation>
    <scope>NUCLEOTIDE SEQUENCE</scope>
</reference>
<evidence type="ECO:0000256" key="4">
    <source>
        <dbReference type="ARBA" id="ARBA00023027"/>
    </source>
</evidence>
<feature type="domain" description="WWE" evidence="9">
    <location>
        <begin position="2206"/>
        <end position="2288"/>
    </location>
</feature>
<gene>
    <name evidence="12" type="ORF">MEDL_30591</name>
</gene>
<dbReference type="Pfam" id="PF00644">
    <property type="entry name" value="PARP"/>
    <property type="match status" value="1"/>
</dbReference>
<dbReference type="CDD" id="cd01650">
    <property type="entry name" value="RT_nLTR_like"/>
    <property type="match status" value="1"/>
</dbReference>
<dbReference type="CDD" id="cd01439">
    <property type="entry name" value="TCCD_inducible_PARP_like"/>
    <property type="match status" value="1"/>
</dbReference>
<feature type="domain" description="Macro" evidence="11">
    <location>
        <begin position="1731"/>
        <end position="1913"/>
    </location>
</feature>
<evidence type="ECO:0000256" key="2">
    <source>
        <dbReference type="ARBA" id="ARBA00022676"/>
    </source>
</evidence>
<dbReference type="Pfam" id="PF00078">
    <property type="entry name" value="RVT_1"/>
    <property type="match status" value="1"/>
</dbReference>
<dbReference type="SUPFAM" id="SSF56219">
    <property type="entry name" value="DNase I-like"/>
    <property type="match status" value="1"/>
</dbReference>
<dbReference type="Gene3D" id="3.40.220.10">
    <property type="entry name" value="Leucine Aminopeptidase, subunit E, domain 1"/>
    <property type="match status" value="3"/>
</dbReference>
<keyword evidence="2 6" id="KW-0328">Glycosyltransferase</keyword>
<comment type="subcellular location">
    <subcellularLocation>
        <location evidence="1">Nucleus</location>
    </subcellularLocation>
</comment>
<dbReference type="InterPro" id="IPR036691">
    <property type="entry name" value="Endo/exonu/phosph_ase_sf"/>
</dbReference>
<dbReference type="InterPro" id="IPR000477">
    <property type="entry name" value="RT_dom"/>
</dbReference>
<dbReference type="GO" id="GO:0005737">
    <property type="term" value="C:cytoplasm"/>
    <property type="evidence" value="ECO:0007669"/>
    <property type="project" value="TreeGrafter"/>
</dbReference>
<dbReference type="InterPro" id="IPR057049">
    <property type="entry name" value="PARP14_KH_8"/>
</dbReference>
<dbReference type="InterPro" id="IPR002589">
    <property type="entry name" value="Macro_dom"/>
</dbReference>
<dbReference type="PANTHER" id="PTHR14453">
    <property type="entry name" value="PARP/ZINC FINGER CCCH TYPE DOMAIN CONTAINING PROTEIN"/>
    <property type="match status" value="1"/>
</dbReference>
<keyword evidence="5" id="KW-0539">Nucleus</keyword>
<feature type="domain" description="PARP catalytic" evidence="10">
    <location>
        <begin position="2301"/>
        <end position="2498"/>
    </location>
</feature>
<dbReference type="Pfam" id="PF01661">
    <property type="entry name" value="Macro"/>
    <property type="match status" value="3"/>
</dbReference>
<dbReference type="OrthoDB" id="6159649at2759"/>
<feature type="domain" description="Macro" evidence="11">
    <location>
        <begin position="1931"/>
        <end position="2100"/>
    </location>
</feature>
<evidence type="ECO:0000313" key="13">
    <source>
        <dbReference type="Proteomes" id="UP000683360"/>
    </source>
</evidence>
<dbReference type="PROSITE" id="PS50878">
    <property type="entry name" value="RT_POL"/>
    <property type="match status" value="1"/>
</dbReference>
<dbReference type="EMBL" id="CAJPWZ010001495">
    <property type="protein sequence ID" value="CAG2216882.1"/>
    <property type="molecule type" value="Genomic_DNA"/>
</dbReference>
<dbReference type="PROSITE" id="PS51154">
    <property type="entry name" value="MACRO"/>
    <property type="match status" value="3"/>
</dbReference>
<keyword evidence="3 6" id="KW-0808">Transferase</keyword>
<dbReference type="SUPFAM" id="SSF56399">
    <property type="entry name" value="ADP-ribosylation"/>
    <property type="match status" value="1"/>
</dbReference>
<dbReference type="InterPro" id="IPR005135">
    <property type="entry name" value="Endo/exonuclease/phosphatase"/>
</dbReference>
<evidence type="ECO:0000259" key="10">
    <source>
        <dbReference type="PROSITE" id="PS51059"/>
    </source>
</evidence>
<keyword evidence="13" id="KW-1185">Reference proteome</keyword>
<dbReference type="SUPFAM" id="SSF117839">
    <property type="entry name" value="WWE domain"/>
    <property type="match status" value="1"/>
</dbReference>
<dbReference type="SUPFAM" id="SSF52949">
    <property type="entry name" value="Macro domain-like"/>
    <property type="match status" value="3"/>
</dbReference>
<keyword evidence="4 6" id="KW-0520">NAD</keyword>
<dbReference type="FunFam" id="3.90.228.10:FF:000008">
    <property type="entry name" value="Poly [ADP-ribose] polymerase"/>
    <property type="match status" value="1"/>
</dbReference>
<comment type="caution">
    <text evidence="12">The sequence shown here is derived from an EMBL/GenBank/DDBJ whole genome shotgun (WGS) entry which is preliminary data.</text>
</comment>